<dbReference type="EMBL" id="KZ155771">
    <property type="protein sequence ID" value="OUS49072.1"/>
    <property type="molecule type" value="Genomic_DNA"/>
</dbReference>
<protein>
    <recommendedName>
        <fullName evidence="3">Sulfurtransferase</fullName>
    </recommendedName>
</protein>
<dbReference type="CDD" id="cd01448">
    <property type="entry name" value="TST_Repeat_1"/>
    <property type="match status" value="1"/>
</dbReference>
<proteinExistence type="predicted"/>
<dbReference type="PROSITE" id="PS50206">
    <property type="entry name" value="RHODANESE_3"/>
    <property type="match status" value="2"/>
</dbReference>
<evidence type="ECO:0000256" key="1">
    <source>
        <dbReference type="ARBA" id="ARBA00022679"/>
    </source>
</evidence>
<dbReference type="PANTHER" id="PTHR11364:SF27">
    <property type="entry name" value="SULFURTRANSFERASE"/>
    <property type="match status" value="1"/>
</dbReference>
<gene>
    <name evidence="5" type="ORF">BE221DRAFT_188289</name>
</gene>
<dbReference type="InterPro" id="IPR036873">
    <property type="entry name" value="Rhodanese-like_dom_sf"/>
</dbReference>
<feature type="domain" description="Rhodanese" evidence="4">
    <location>
        <begin position="211"/>
        <end position="328"/>
    </location>
</feature>
<evidence type="ECO:0000259" key="4">
    <source>
        <dbReference type="PROSITE" id="PS50206"/>
    </source>
</evidence>
<dbReference type="Proteomes" id="UP000195557">
    <property type="component" value="Unassembled WGS sequence"/>
</dbReference>
<dbReference type="eggNOG" id="KOG1529">
    <property type="taxonomic scope" value="Eukaryota"/>
</dbReference>
<evidence type="ECO:0000313" key="5">
    <source>
        <dbReference type="EMBL" id="OUS49072.1"/>
    </source>
</evidence>
<feature type="domain" description="Rhodanese" evidence="4">
    <location>
        <begin position="40"/>
        <end position="158"/>
    </location>
</feature>
<dbReference type="InterPro" id="IPR001763">
    <property type="entry name" value="Rhodanese-like_dom"/>
</dbReference>
<dbReference type="InterPro" id="IPR045078">
    <property type="entry name" value="TST/MPST-like"/>
</dbReference>
<keyword evidence="2" id="KW-0677">Repeat</keyword>
<dbReference type="SUPFAM" id="SSF52821">
    <property type="entry name" value="Rhodanese/Cell cycle control phosphatase"/>
    <property type="match status" value="2"/>
</dbReference>
<evidence type="ECO:0000256" key="2">
    <source>
        <dbReference type="ARBA" id="ARBA00022737"/>
    </source>
</evidence>
<organism evidence="5">
    <name type="scientific">Ostreococcus tauri</name>
    <name type="common">Marine green alga</name>
    <dbReference type="NCBI Taxonomy" id="70448"/>
    <lineage>
        <taxon>Eukaryota</taxon>
        <taxon>Viridiplantae</taxon>
        <taxon>Chlorophyta</taxon>
        <taxon>Mamiellophyceae</taxon>
        <taxon>Mamiellales</taxon>
        <taxon>Bathycoccaceae</taxon>
        <taxon>Ostreococcus</taxon>
    </lineage>
</organism>
<name>A0A1Y5IPM1_OSTTA</name>
<dbReference type="PROSITE" id="PS00683">
    <property type="entry name" value="RHODANESE_2"/>
    <property type="match status" value="1"/>
</dbReference>
<dbReference type="Gene3D" id="3.40.250.10">
    <property type="entry name" value="Rhodanese-like domain"/>
    <property type="match status" value="2"/>
</dbReference>
<dbReference type="CDD" id="cd01449">
    <property type="entry name" value="TST_Repeat_2"/>
    <property type="match status" value="1"/>
</dbReference>
<dbReference type="PANTHER" id="PTHR11364">
    <property type="entry name" value="THIOSULFATE SULFERTANSFERASE"/>
    <property type="match status" value="1"/>
</dbReference>
<keyword evidence="1 3" id="KW-0808">Transferase</keyword>
<dbReference type="GO" id="GO:0004792">
    <property type="term" value="F:thiosulfate-cyanide sulfurtransferase activity"/>
    <property type="evidence" value="ECO:0007669"/>
    <property type="project" value="InterPro"/>
</dbReference>
<dbReference type="InterPro" id="IPR001307">
    <property type="entry name" value="Thiosulphate_STrfase_CS"/>
</dbReference>
<dbReference type="SMART" id="SM00450">
    <property type="entry name" value="RHOD"/>
    <property type="match status" value="2"/>
</dbReference>
<keyword evidence="5" id="KW-0670">Pyruvate</keyword>
<reference evidence="5" key="1">
    <citation type="submission" date="2017-04" db="EMBL/GenBank/DDBJ databases">
        <title>Population genomics of picophytoplankton unveils novel chromosome hypervariability.</title>
        <authorList>
            <consortium name="DOE Joint Genome Institute"/>
            <person name="Blanc-Mathieu R."/>
            <person name="Krasovec M."/>
            <person name="Hebrard M."/>
            <person name="Yau S."/>
            <person name="Desgranges E."/>
            <person name="Martin J."/>
            <person name="Schackwitz W."/>
            <person name="Kuo A."/>
            <person name="Salin G."/>
            <person name="Donnadieu C."/>
            <person name="Desdevises Y."/>
            <person name="Sanchez-Ferandin S."/>
            <person name="Moreau H."/>
            <person name="Rivals E."/>
            <person name="Grigoriev I.V."/>
            <person name="Grimsley N."/>
            <person name="Eyre-Walker A."/>
            <person name="Piganeau G."/>
        </authorList>
    </citation>
    <scope>NUCLEOTIDE SEQUENCE [LARGE SCALE GENOMIC DNA]</scope>
    <source>
        <strain evidence="5">RCC 1115</strain>
    </source>
</reference>
<dbReference type="FunFam" id="3.40.250.10:FF:000001">
    <property type="entry name" value="Sulfurtransferase"/>
    <property type="match status" value="1"/>
</dbReference>
<sequence length="333" mass="36837">MEARRTSSDDGRASAGDDDDFVETFRSNRALISCAFAREHADGLTFVDASWHMPDAKRSGRGEYMKSRLRPETRFLDVDAVSDRDARAPHQLPAPEAFEAAMEALRLKRSDNIVVYDRNGMFSAARAWWMFRAHGWDNVRVLDGGAPAWRAAGYDEDESAKGEEEILAHIDACAAAMRTRRENEGEAKSTDFKGTREELVKNKADVLKNLDDRSFQVVDARGAARFRGETKEPREGVRSGHIPGSRNVFFGELLDDEKKFKSIDEMRRTFEASGLDLSAGARPIVASCGTGVTACIVALGLHRCGVENVAVYDGSWTEYGIDPECPLATGHPE</sequence>
<accession>A0A1Y5IPM1</accession>
<dbReference type="Pfam" id="PF00581">
    <property type="entry name" value="Rhodanese"/>
    <property type="match status" value="2"/>
</dbReference>
<evidence type="ECO:0000256" key="3">
    <source>
        <dbReference type="RuleBase" id="RU000507"/>
    </source>
</evidence>
<dbReference type="AlphaFoldDB" id="A0A1Y5IPM1"/>
<dbReference type="GO" id="GO:0005739">
    <property type="term" value="C:mitochondrion"/>
    <property type="evidence" value="ECO:0007669"/>
    <property type="project" value="TreeGrafter"/>
</dbReference>